<protein>
    <recommendedName>
        <fullName evidence="3">Endonuclease/exonuclease/phosphatase domain-containing protein</fullName>
    </recommendedName>
</protein>
<dbReference type="Gene3D" id="3.60.10.10">
    <property type="entry name" value="Endonuclease/exonuclease/phosphatase"/>
    <property type="match status" value="1"/>
</dbReference>
<dbReference type="EMBL" id="JAPZBU010000009">
    <property type="protein sequence ID" value="KAJ5388618.1"/>
    <property type="molecule type" value="Genomic_DNA"/>
</dbReference>
<dbReference type="AlphaFoldDB" id="A0A9W9VSQ7"/>
<keyword evidence="2" id="KW-1185">Reference proteome</keyword>
<dbReference type="FunFam" id="3.60.10.10:FF:000101">
    <property type="entry name" value="Endonuclease/exonuclease/phosphatase family protein"/>
    <property type="match status" value="1"/>
</dbReference>
<dbReference type="CDD" id="cd09083">
    <property type="entry name" value="EEP-1"/>
    <property type="match status" value="1"/>
</dbReference>
<dbReference type="PANTHER" id="PTHR12121:SF36">
    <property type="entry name" value="ENDONUCLEASE_EXONUCLEASE_PHOSPHATASE DOMAIN-CONTAINING PROTEIN"/>
    <property type="match status" value="1"/>
</dbReference>
<dbReference type="GO" id="GO:0000175">
    <property type="term" value="F:3'-5'-RNA exonuclease activity"/>
    <property type="evidence" value="ECO:0007669"/>
    <property type="project" value="TreeGrafter"/>
</dbReference>
<evidence type="ECO:0008006" key="3">
    <source>
        <dbReference type="Google" id="ProtNLM"/>
    </source>
</evidence>
<dbReference type="InterPro" id="IPR050410">
    <property type="entry name" value="CCR4/nocturin_mRNA_transcr"/>
</dbReference>
<proteinExistence type="predicted"/>
<evidence type="ECO:0000313" key="2">
    <source>
        <dbReference type="Proteomes" id="UP001147747"/>
    </source>
</evidence>
<dbReference type="PANTHER" id="PTHR12121">
    <property type="entry name" value="CARBON CATABOLITE REPRESSOR PROTEIN 4"/>
    <property type="match status" value="1"/>
</dbReference>
<dbReference type="InterPro" id="IPR036691">
    <property type="entry name" value="Endo/exonu/phosph_ase_sf"/>
</dbReference>
<dbReference type="OrthoDB" id="276515at2759"/>
<dbReference type="RefSeq" id="XP_056486416.1">
    <property type="nucleotide sequence ID" value="XM_056635796.1"/>
</dbReference>
<organism evidence="1 2">
    <name type="scientific">Penicillium cosmopolitanum</name>
    <dbReference type="NCBI Taxonomy" id="1131564"/>
    <lineage>
        <taxon>Eukaryota</taxon>
        <taxon>Fungi</taxon>
        <taxon>Dikarya</taxon>
        <taxon>Ascomycota</taxon>
        <taxon>Pezizomycotina</taxon>
        <taxon>Eurotiomycetes</taxon>
        <taxon>Eurotiomycetidae</taxon>
        <taxon>Eurotiales</taxon>
        <taxon>Aspergillaceae</taxon>
        <taxon>Penicillium</taxon>
    </lineage>
</organism>
<comment type="caution">
    <text evidence="1">The sequence shown here is derived from an EMBL/GenBank/DDBJ whole genome shotgun (WGS) entry which is preliminary data.</text>
</comment>
<gene>
    <name evidence="1" type="ORF">N7509_011159</name>
</gene>
<name>A0A9W9VSQ7_9EURO</name>
<sequence length="292" mass="32914">MRSTPELPFRILTHNIRYATPSPFKGERPWNEREQLLLNELHYNTRFGSDTFICLQEVLHNQLVDILTGLNSKSKSKSLEWAFIGVGRDDGQQAGEYAPIFYQPYVWTLQSRETVWLSETPNKPSKSWDAASTRIVTIGVFTHQETGNTVLAMNTHLDDQGSRSRLEAARIIRSKIHEYRTGEYGGLISGGFLSGDLNSEEDQEAYQDLTGSGDLLDTFKMVEPSHQYGNTNTFTGFGYESEPAKRIDYVLLASGGNQEWRVDGYSVLANRFDDGVFNSDHRAVVADVMLLG</sequence>
<reference evidence="1" key="1">
    <citation type="submission" date="2022-12" db="EMBL/GenBank/DDBJ databases">
        <authorList>
            <person name="Petersen C."/>
        </authorList>
    </citation>
    <scope>NUCLEOTIDE SEQUENCE</scope>
    <source>
        <strain evidence="1">IBT 29677</strain>
    </source>
</reference>
<dbReference type="GeneID" id="81374776"/>
<dbReference type="Proteomes" id="UP001147747">
    <property type="component" value="Unassembled WGS sequence"/>
</dbReference>
<accession>A0A9W9VSQ7</accession>
<evidence type="ECO:0000313" key="1">
    <source>
        <dbReference type="EMBL" id="KAJ5388618.1"/>
    </source>
</evidence>
<reference evidence="1" key="2">
    <citation type="journal article" date="2023" name="IMA Fungus">
        <title>Comparative genomic study of the Penicillium genus elucidates a diverse pangenome and 15 lateral gene transfer events.</title>
        <authorList>
            <person name="Petersen C."/>
            <person name="Sorensen T."/>
            <person name="Nielsen M.R."/>
            <person name="Sondergaard T.E."/>
            <person name="Sorensen J.L."/>
            <person name="Fitzpatrick D.A."/>
            <person name="Frisvad J.C."/>
            <person name="Nielsen K.L."/>
        </authorList>
    </citation>
    <scope>NUCLEOTIDE SEQUENCE</scope>
    <source>
        <strain evidence="1">IBT 29677</strain>
    </source>
</reference>
<dbReference type="SUPFAM" id="SSF56219">
    <property type="entry name" value="DNase I-like"/>
    <property type="match status" value="1"/>
</dbReference>